<evidence type="ECO:0000256" key="1">
    <source>
        <dbReference type="SAM" id="Phobius"/>
    </source>
</evidence>
<organism evidence="3 4">
    <name type="scientific">Saponaria officinalis</name>
    <name type="common">Common soapwort</name>
    <name type="synonym">Lychnis saponaria</name>
    <dbReference type="NCBI Taxonomy" id="3572"/>
    <lineage>
        <taxon>Eukaryota</taxon>
        <taxon>Viridiplantae</taxon>
        <taxon>Streptophyta</taxon>
        <taxon>Embryophyta</taxon>
        <taxon>Tracheophyta</taxon>
        <taxon>Spermatophyta</taxon>
        <taxon>Magnoliopsida</taxon>
        <taxon>eudicotyledons</taxon>
        <taxon>Gunneridae</taxon>
        <taxon>Pentapetalae</taxon>
        <taxon>Caryophyllales</taxon>
        <taxon>Caryophyllaceae</taxon>
        <taxon>Caryophylleae</taxon>
        <taxon>Saponaria</taxon>
    </lineage>
</organism>
<accession>A0AAW1GZ06</accession>
<comment type="caution">
    <text evidence="3">The sequence shown here is derived from an EMBL/GenBank/DDBJ whole genome shotgun (WGS) entry which is preliminary data.</text>
</comment>
<dbReference type="Proteomes" id="UP001443914">
    <property type="component" value="Unassembled WGS sequence"/>
</dbReference>
<proteinExistence type="predicted"/>
<evidence type="ECO:0000313" key="3">
    <source>
        <dbReference type="EMBL" id="KAK9669293.1"/>
    </source>
</evidence>
<dbReference type="PANTHER" id="PTHR33116:SF80">
    <property type="entry name" value="REVERSE TRANSCRIPTASE ZINC-BINDING DOMAIN-CONTAINING PROTEIN"/>
    <property type="match status" value="1"/>
</dbReference>
<dbReference type="InterPro" id="IPR026960">
    <property type="entry name" value="RVT-Znf"/>
</dbReference>
<keyword evidence="1" id="KW-0472">Membrane</keyword>
<dbReference type="EMBL" id="JBDFQZ010000013">
    <property type="protein sequence ID" value="KAK9669293.1"/>
    <property type="molecule type" value="Genomic_DNA"/>
</dbReference>
<keyword evidence="4" id="KW-1185">Reference proteome</keyword>
<dbReference type="AlphaFoldDB" id="A0AAW1GZ06"/>
<gene>
    <name evidence="3" type="ORF">RND81_13G122000</name>
</gene>
<evidence type="ECO:0000313" key="4">
    <source>
        <dbReference type="Proteomes" id="UP001443914"/>
    </source>
</evidence>
<dbReference type="Pfam" id="PF13966">
    <property type="entry name" value="zf-RVT"/>
    <property type="match status" value="1"/>
</dbReference>
<dbReference type="PANTHER" id="PTHR33116">
    <property type="entry name" value="REVERSE TRANSCRIPTASE ZINC-BINDING DOMAIN-CONTAINING PROTEIN-RELATED-RELATED"/>
    <property type="match status" value="1"/>
</dbReference>
<evidence type="ECO:0000259" key="2">
    <source>
        <dbReference type="Pfam" id="PF13966"/>
    </source>
</evidence>
<name>A0AAW1GZ06_SAPOF</name>
<keyword evidence="1" id="KW-0812">Transmembrane</keyword>
<protein>
    <recommendedName>
        <fullName evidence="2">Reverse transcriptase zinc-binding domain-containing protein</fullName>
    </recommendedName>
</protein>
<reference evidence="3" key="1">
    <citation type="submission" date="2024-03" db="EMBL/GenBank/DDBJ databases">
        <title>WGS assembly of Saponaria officinalis var. Norfolk2.</title>
        <authorList>
            <person name="Jenkins J."/>
            <person name="Shu S."/>
            <person name="Grimwood J."/>
            <person name="Barry K."/>
            <person name="Goodstein D."/>
            <person name="Schmutz J."/>
            <person name="Leebens-Mack J."/>
            <person name="Osbourn A."/>
        </authorList>
    </citation>
    <scope>NUCLEOTIDE SEQUENCE [LARGE SCALE GENOMIC DNA]</scope>
    <source>
        <strain evidence="3">JIC</strain>
    </source>
</reference>
<feature type="transmembrane region" description="Helical" evidence="1">
    <location>
        <begin position="245"/>
        <end position="264"/>
    </location>
</feature>
<keyword evidence="1" id="KW-1133">Transmembrane helix</keyword>
<feature type="domain" description="Reverse transcriptase zinc-binding" evidence="2">
    <location>
        <begin position="178"/>
        <end position="222"/>
    </location>
</feature>
<sequence>MYLVLECNVLIDKVVDIIHALVLIKYVMGNLHSYWARIFMLSSTILARIEAICRNFLWHGEINAHSPPLVAWSTVCKAKREGGLGVVDIRRRNLAALGKYVWWIMQKKDHLWVKWVHSIYLKGADWRGYNPPNSESWAWRKLCWVKERLGAGYFGTDWLREGWLGTTGVTIQWSDCVWNKQKLLTKDRLCRWGLDVDSLCDLCGQQNEYHSHLFSKCTYSRRFHVEEWCRCDLSRWLRLEMGVGVCWKVWSALAMVVIYSIWWARNQCRERGELLRPEVLLSKFSVILQNRIRHYAQRRRP</sequence>